<evidence type="ECO:0000313" key="2">
    <source>
        <dbReference type="Proteomes" id="UP001634394"/>
    </source>
</evidence>
<keyword evidence="2" id="KW-1185">Reference proteome</keyword>
<organism evidence="1 2">
    <name type="scientific">Sinanodonta woodiana</name>
    <name type="common">Chinese pond mussel</name>
    <name type="synonym">Anodonta woodiana</name>
    <dbReference type="NCBI Taxonomy" id="1069815"/>
    <lineage>
        <taxon>Eukaryota</taxon>
        <taxon>Metazoa</taxon>
        <taxon>Spiralia</taxon>
        <taxon>Lophotrochozoa</taxon>
        <taxon>Mollusca</taxon>
        <taxon>Bivalvia</taxon>
        <taxon>Autobranchia</taxon>
        <taxon>Heteroconchia</taxon>
        <taxon>Palaeoheterodonta</taxon>
        <taxon>Unionida</taxon>
        <taxon>Unionoidea</taxon>
        <taxon>Unionidae</taxon>
        <taxon>Unioninae</taxon>
        <taxon>Sinanodonta</taxon>
    </lineage>
</organism>
<accession>A0ABD3V7R7</accession>
<dbReference type="EMBL" id="JBJQND010000013">
    <property type="protein sequence ID" value="KAL3856585.1"/>
    <property type="molecule type" value="Genomic_DNA"/>
</dbReference>
<dbReference type="AlphaFoldDB" id="A0ABD3V7R7"/>
<evidence type="ECO:0000313" key="1">
    <source>
        <dbReference type="EMBL" id="KAL3856585.1"/>
    </source>
</evidence>
<dbReference type="Proteomes" id="UP001634394">
    <property type="component" value="Unassembled WGS sequence"/>
</dbReference>
<comment type="caution">
    <text evidence="1">The sequence shown here is derived from an EMBL/GenBank/DDBJ whole genome shotgun (WGS) entry which is preliminary data.</text>
</comment>
<proteinExistence type="predicted"/>
<sequence length="139" mass="16531">MLDIKFMYGGDTSDDDSDNEYYKEHDPDYYSGIGNGKSWIDVYSAWYFLSDLPGLNRNFEELLYHHDRNLFDFIVDDRLACNQKMKVKDLRSAKVLHTGVEKYYLVIDWNAVEESIKLRKEEIRRLCEEITEQRRGGSR</sequence>
<reference evidence="1 2" key="1">
    <citation type="submission" date="2024-11" db="EMBL/GenBank/DDBJ databases">
        <title>Chromosome-level genome assembly of the freshwater bivalve Anodonta woodiana.</title>
        <authorList>
            <person name="Chen X."/>
        </authorList>
    </citation>
    <scope>NUCLEOTIDE SEQUENCE [LARGE SCALE GENOMIC DNA]</scope>
    <source>
        <strain evidence="1">MN2024</strain>
        <tissue evidence="1">Gills</tissue>
    </source>
</reference>
<protein>
    <submittedName>
        <fullName evidence="1">Uncharacterized protein</fullName>
    </submittedName>
</protein>
<name>A0ABD3V7R7_SINWO</name>
<gene>
    <name evidence="1" type="ORF">ACJMK2_011320</name>
</gene>